<dbReference type="Gene3D" id="3.30.420.40">
    <property type="match status" value="2"/>
</dbReference>
<dbReference type="EMBL" id="NGKA01000035">
    <property type="protein sequence ID" value="RSU08840.1"/>
    <property type="molecule type" value="Genomic_DNA"/>
</dbReference>
<dbReference type="CDD" id="cd24007">
    <property type="entry name" value="ASKHA_NBD_eukNAGK-like"/>
    <property type="match status" value="1"/>
</dbReference>
<dbReference type="InterPro" id="IPR039758">
    <property type="entry name" value="NAGK-like"/>
</dbReference>
<evidence type="ECO:0000259" key="1">
    <source>
        <dbReference type="Pfam" id="PF01869"/>
    </source>
</evidence>
<dbReference type="Pfam" id="PF01869">
    <property type="entry name" value="BcrAD_BadFG"/>
    <property type="match status" value="1"/>
</dbReference>
<comment type="caution">
    <text evidence="2">The sequence shown here is derived from an EMBL/GenBank/DDBJ whole genome shotgun (WGS) entry which is preliminary data.</text>
</comment>
<dbReference type="SUPFAM" id="SSF53067">
    <property type="entry name" value="Actin-like ATPase domain"/>
    <property type="match status" value="2"/>
</dbReference>
<dbReference type="InterPro" id="IPR043129">
    <property type="entry name" value="ATPase_NBD"/>
</dbReference>
<dbReference type="OrthoDB" id="9772633at2"/>
<dbReference type="PANTHER" id="PTHR12862:SF0">
    <property type="entry name" value="N-ACETYL-D-GLUCOSAMINE KINASE"/>
    <property type="match status" value="1"/>
</dbReference>
<dbReference type="AlphaFoldDB" id="A0A430AL37"/>
<organism evidence="2 3">
    <name type="scientific">Vagococcus elongatus</name>
    <dbReference type="NCBI Taxonomy" id="180344"/>
    <lineage>
        <taxon>Bacteria</taxon>
        <taxon>Bacillati</taxon>
        <taxon>Bacillota</taxon>
        <taxon>Bacilli</taxon>
        <taxon>Lactobacillales</taxon>
        <taxon>Enterococcaceae</taxon>
        <taxon>Vagococcus</taxon>
    </lineage>
</organism>
<proteinExistence type="predicted"/>
<evidence type="ECO:0000313" key="2">
    <source>
        <dbReference type="EMBL" id="RSU08840.1"/>
    </source>
</evidence>
<dbReference type="GO" id="GO:0045127">
    <property type="term" value="F:N-acetylglucosamine kinase activity"/>
    <property type="evidence" value="ECO:0007669"/>
    <property type="project" value="InterPro"/>
</dbReference>
<accession>A0A430AL37</accession>
<dbReference type="PANTHER" id="PTHR12862">
    <property type="entry name" value="BADF TYPE ATPASE DOMAIN-CONTAINING PROTEIN"/>
    <property type="match status" value="1"/>
</dbReference>
<dbReference type="InterPro" id="IPR002731">
    <property type="entry name" value="ATPase_BadF"/>
</dbReference>
<name>A0A430AL37_9ENTE</name>
<evidence type="ECO:0000313" key="3">
    <source>
        <dbReference type="Proteomes" id="UP000287605"/>
    </source>
</evidence>
<sequence length="302" mass="32532">MESMKYVIGVDCGGTKTEASAYTITDGELLETTTTGFGNLVVDYSKAVANIRQAVDILLQTLGAGDCQMIVMGIAGIDSGGFKQKMAEEFSYLPVNPVFLNDAQLALYAILKGQDGVVVTAGTGSIMLGLVDNHWYRAGGWGHILGDEGSGFDIAKKAIQHVLHEYDSGEETSAFSKEILTFFDADDVFSLAKKVYQVDKGEIASAAQQIGTLATDYSQAQIILETAGETLAKKTLQLINKAPLAGKPISIGLNGSVIQKNERVLEAFTRYLDNCQLPYDLHKKEASSAKGAYYIYKGEQKL</sequence>
<feature type="domain" description="ATPase BadF/BadG/BcrA/BcrD type" evidence="1">
    <location>
        <begin position="8"/>
        <end position="280"/>
    </location>
</feature>
<keyword evidence="3" id="KW-1185">Reference proteome</keyword>
<reference evidence="2 3" key="1">
    <citation type="submission" date="2017-05" db="EMBL/GenBank/DDBJ databases">
        <title>Vagococcus spp. assemblies.</title>
        <authorList>
            <person name="Gulvik C.A."/>
        </authorList>
    </citation>
    <scope>NUCLEOTIDE SEQUENCE [LARGE SCALE GENOMIC DNA]</scope>
    <source>
        <strain evidence="2 3">CCUG 51432</strain>
    </source>
</reference>
<protein>
    <recommendedName>
        <fullName evidence="1">ATPase BadF/BadG/BcrA/BcrD type domain-containing protein</fullName>
    </recommendedName>
</protein>
<dbReference type="Proteomes" id="UP000287605">
    <property type="component" value="Unassembled WGS sequence"/>
</dbReference>
<gene>
    <name evidence="2" type="ORF">CBF29_13175</name>
</gene>